<name>A0A839F8C9_9GAMM</name>
<accession>A0A839F8C9</accession>
<evidence type="ECO:0000313" key="3">
    <source>
        <dbReference type="Proteomes" id="UP000550401"/>
    </source>
</evidence>
<evidence type="ECO:0000256" key="1">
    <source>
        <dbReference type="SAM" id="SignalP"/>
    </source>
</evidence>
<comment type="caution">
    <text evidence="2">The sequence shown here is derived from an EMBL/GenBank/DDBJ whole genome shotgun (WGS) entry which is preliminary data.</text>
</comment>
<dbReference type="EMBL" id="JACGXL010000009">
    <property type="protein sequence ID" value="MBA8889989.1"/>
    <property type="molecule type" value="Genomic_DNA"/>
</dbReference>
<keyword evidence="3" id="KW-1185">Reference proteome</keyword>
<organism evidence="2 3">
    <name type="scientific">Dokdonella fugitiva</name>
    <dbReference type="NCBI Taxonomy" id="328517"/>
    <lineage>
        <taxon>Bacteria</taxon>
        <taxon>Pseudomonadati</taxon>
        <taxon>Pseudomonadota</taxon>
        <taxon>Gammaproteobacteria</taxon>
        <taxon>Lysobacterales</taxon>
        <taxon>Rhodanobacteraceae</taxon>
        <taxon>Dokdonella</taxon>
    </lineage>
</organism>
<dbReference type="Proteomes" id="UP000550401">
    <property type="component" value="Unassembled WGS sequence"/>
</dbReference>
<dbReference type="RefSeq" id="WP_182533018.1">
    <property type="nucleotide sequence ID" value="NZ_JACGXL010000009.1"/>
</dbReference>
<reference evidence="2 3" key="1">
    <citation type="submission" date="2020-07" db="EMBL/GenBank/DDBJ databases">
        <title>Genomic Encyclopedia of Type Strains, Phase IV (KMG-V): Genome sequencing to study the core and pangenomes of soil and plant-associated prokaryotes.</title>
        <authorList>
            <person name="Whitman W."/>
        </authorList>
    </citation>
    <scope>NUCLEOTIDE SEQUENCE [LARGE SCALE GENOMIC DNA]</scope>
    <source>
        <strain evidence="2 3">RH2WT43</strain>
    </source>
</reference>
<feature type="chain" id="PRO_5032659662" evidence="1">
    <location>
        <begin position="22"/>
        <end position="416"/>
    </location>
</feature>
<evidence type="ECO:0000313" key="2">
    <source>
        <dbReference type="EMBL" id="MBA8889989.1"/>
    </source>
</evidence>
<sequence>MKGFITLASYALALAASCAGATGFPDQGFSAGPPRVRTDYNLSNEGTAANPLTRGACLYPPSGSPPYVGPCATGPNVYSQSNYWRQNWPASCDVAGANCLYWVLGLNNEDASSTLNPGPPDASLPRAAPGSGIMGFSTLYGNDNFPGDTLWRAHLVLNVSSGFDNPAPGATPFLSLGAFAGHGTNPTIGVLNPSSGSALSVVSFGERLWGFTPPVRRYPTQDSSIASYLWIVTKWGTKPRMIALMLAHDHFKNSSATTVGHNHWNWNIQESVYYPGADIVYIDVEDVVSHCGYSIPRLTTVGQEINYRIDATRLFRCMSSHFDEPFPTTANIPITGVIWANEATGKDGGIWVDVHQMKMITATGALAAGDDEVRDGGAMRLGPGTGAIANALEQRCLESPGCFERESATLDDRVGR</sequence>
<protein>
    <submittedName>
        <fullName evidence="2">Uncharacterized protein</fullName>
    </submittedName>
</protein>
<feature type="signal peptide" evidence="1">
    <location>
        <begin position="1"/>
        <end position="21"/>
    </location>
</feature>
<proteinExistence type="predicted"/>
<dbReference type="AlphaFoldDB" id="A0A839F8C9"/>
<gene>
    <name evidence="2" type="ORF">FHW12_004236</name>
</gene>
<keyword evidence="1" id="KW-0732">Signal</keyword>
<dbReference type="PROSITE" id="PS51257">
    <property type="entry name" value="PROKAR_LIPOPROTEIN"/>
    <property type="match status" value="1"/>
</dbReference>